<dbReference type="InterPro" id="IPR011079">
    <property type="entry name" value="Ala_racemase_C"/>
</dbReference>
<name>A0A0U5AGZ0_9BACT</name>
<dbReference type="OrthoDB" id="9813814at2"/>
<dbReference type="KEGG" id="cthi:THC_0865"/>
<keyword evidence="4 5" id="KW-0413">Isomerase</keyword>
<protein>
    <recommendedName>
        <fullName evidence="5">Alanine racemase</fullName>
        <ecNumber evidence="5">5.1.1.1</ecNumber>
    </recommendedName>
</protein>
<feature type="domain" description="Alanine racemase C-terminal" evidence="8">
    <location>
        <begin position="244"/>
        <end position="371"/>
    </location>
</feature>
<dbReference type="Gene3D" id="3.20.20.10">
    <property type="entry name" value="Alanine racemase"/>
    <property type="match status" value="1"/>
</dbReference>
<dbReference type="GO" id="GO:0008784">
    <property type="term" value="F:alanine racemase activity"/>
    <property type="evidence" value="ECO:0007669"/>
    <property type="project" value="UniProtKB-UniRule"/>
</dbReference>
<dbReference type="InterPro" id="IPR009006">
    <property type="entry name" value="Ala_racemase/Decarboxylase_C"/>
</dbReference>
<dbReference type="Proteomes" id="UP000068196">
    <property type="component" value="Chromosome"/>
</dbReference>
<dbReference type="InterPro" id="IPR000821">
    <property type="entry name" value="Ala_racemase"/>
</dbReference>
<organism evidence="9 10">
    <name type="scientific">Caldimicrobium thiodismutans</name>
    <dbReference type="NCBI Taxonomy" id="1653476"/>
    <lineage>
        <taxon>Bacteria</taxon>
        <taxon>Pseudomonadati</taxon>
        <taxon>Thermodesulfobacteriota</taxon>
        <taxon>Thermodesulfobacteria</taxon>
        <taxon>Thermodesulfobacteriales</taxon>
        <taxon>Thermodesulfobacteriaceae</taxon>
        <taxon>Caldimicrobium</taxon>
    </lineage>
</organism>
<dbReference type="Gene3D" id="2.40.37.10">
    <property type="entry name" value="Lyase, Ornithine Decarboxylase, Chain A, domain 1"/>
    <property type="match status" value="1"/>
</dbReference>
<evidence type="ECO:0000256" key="7">
    <source>
        <dbReference type="PIRSR" id="PIRSR600821-52"/>
    </source>
</evidence>
<dbReference type="NCBIfam" id="TIGR00492">
    <property type="entry name" value="alr"/>
    <property type="match status" value="1"/>
</dbReference>
<feature type="active site" description="Proton acceptor; specific for L-alanine" evidence="5">
    <location>
        <position position="265"/>
    </location>
</feature>
<keyword evidence="10" id="KW-1185">Reference proteome</keyword>
<dbReference type="HAMAP" id="MF_01201">
    <property type="entry name" value="Ala_racemase"/>
    <property type="match status" value="1"/>
</dbReference>
<dbReference type="STRING" id="1653476.THC_0865"/>
<dbReference type="Pfam" id="PF00842">
    <property type="entry name" value="Ala_racemase_C"/>
    <property type="match status" value="1"/>
</dbReference>
<feature type="active site" description="Proton acceptor; specific for D-alanine" evidence="5">
    <location>
        <position position="38"/>
    </location>
</feature>
<dbReference type="InterPro" id="IPR001608">
    <property type="entry name" value="Ala_racemase_N"/>
</dbReference>
<proteinExistence type="inferred from homology"/>
<dbReference type="PANTHER" id="PTHR30511">
    <property type="entry name" value="ALANINE RACEMASE"/>
    <property type="match status" value="1"/>
</dbReference>
<feature type="modified residue" description="N6-(pyridoxal phosphate)lysine" evidence="5 6">
    <location>
        <position position="38"/>
    </location>
</feature>
<dbReference type="PANTHER" id="PTHR30511:SF0">
    <property type="entry name" value="ALANINE RACEMASE, CATABOLIC-RELATED"/>
    <property type="match status" value="1"/>
</dbReference>
<evidence type="ECO:0000259" key="8">
    <source>
        <dbReference type="SMART" id="SM01005"/>
    </source>
</evidence>
<evidence type="ECO:0000256" key="3">
    <source>
        <dbReference type="ARBA" id="ARBA00022898"/>
    </source>
</evidence>
<dbReference type="EC" id="5.1.1.1" evidence="5"/>
<dbReference type="InterPro" id="IPR029066">
    <property type="entry name" value="PLP-binding_barrel"/>
</dbReference>
<comment type="cofactor">
    <cofactor evidence="2 5 6">
        <name>pyridoxal 5'-phosphate</name>
        <dbReference type="ChEBI" id="CHEBI:597326"/>
    </cofactor>
</comment>
<dbReference type="PATRIC" id="fig|1653476.3.peg.896"/>
<dbReference type="EMBL" id="AP014945">
    <property type="protein sequence ID" value="BAU23251.1"/>
    <property type="molecule type" value="Genomic_DNA"/>
</dbReference>
<sequence>MGIFWTRLLEINLYNLKENLRSLRKLLPEEVEILPVIKNDAYGHGLLEVARALTEEKVYGFGISEPYEAHLLRRAGFIHPLILLSGFEKDWLPDIKVLRITPVVTSIFTLEWLIDFTLKKAVTFEFHLKVDTGMHRFGVPMHELLEIIERLRENPQLQLTGLMTHLACSERPEDPIFHAQIKEFKKALSLLTSEGFNPKFVHLYNSAGIIFSEDFKGNLVRPGIALYGGYPCNKARARIRLKPVMTLKSKVVEIKHLKKGEIAGYGPTFTAKRETLLGIIPVGYGDGYPRILSNKGFAVIRGQRVPIVGTISMKALYLDLTEIPSPQLGEEVILLGGEREEVPADELAQLADTISYELFCNLGKIIPRRYKE</sequence>
<reference evidence="9 10" key="1">
    <citation type="journal article" date="2016" name="Int. J. Syst. Evol. Microbiol.">
        <title>Caldimicrobium thiodismutans sp. nov., a sulfur-disproportionating bacterium isolated from a hot spring, and emended description of the genus Caldimicrobium.</title>
        <authorList>
            <person name="Kojima H."/>
            <person name="Umezawa K."/>
            <person name="Fukui M."/>
        </authorList>
    </citation>
    <scope>NUCLEOTIDE SEQUENCE [LARGE SCALE GENOMIC DNA]</scope>
    <source>
        <strain evidence="9 10">TF1</strain>
    </source>
</reference>
<dbReference type="GO" id="GO:0005829">
    <property type="term" value="C:cytosol"/>
    <property type="evidence" value="ECO:0007669"/>
    <property type="project" value="TreeGrafter"/>
</dbReference>
<evidence type="ECO:0000256" key="6">
    <source>
        <dbReference type="PIRSR" id="PIRSR600821-50"/>
    </source>
</evidence>
<evidence type="ECO:0000256" key="2">
    <source>
        <dbReference type="ARBA" id="ARBA00001933"/>
    </source>
</evidence>
<feature type="binding site" evidence="5 7">
    <location>
        <position position="313"/>
    </location>
    <ligand>
        <name>substrate</name>
    </ligand>
</feature>
<dbReference type="UniPathway" id="UPA00042">
    <property type="reaction ID" value="UER00497"/>
</dbReference>
<dbReference type="FunFam" id="3.20.20.10:FF:000002">
    <property type="entry name" value="Alanine racemase"/>
    <property type="match status" value="1"/>
</dbReference>
<dbReference type="Pfam" id="PF01168">
    <property type="entry name" value="Ala_racemase_N"/>
    <property type="match status" value="1"/>
</dbReference>
<dbReference type="SUPFAM" id="SSF50621">
    <property type="entry name" value="Alanine racemase C-terminal domain-like"/>
    <property type="match status" value="1"/>
</dbReference>
<evidence type="ECO:0000256" key="5">
    <source>
        <dbReference type="HAMAP-Rule" id="MF_01201"/>
    </source>
</evidence>
<evidence type="ECO:0000256" key="4">
    <source>
        <dbReference type="ARBA" id="ARBA00023235"/>
    </source>
</evidence>
<accession>A0A0U5AGZ0</accession>
<comment type="similarity">
    <text evidence="5">Belongs to the alanine racemase family.</text>
</comment>
<dbReference type="AlphaFoldDB" id="A0A0U5AGZ0"/>
<comment type="catalytic activity">
    <reaction evidence="1 5">
        <text>L-alanine = D-alanine</text>
        <dbReference type="Rhea" id="RHEA:20249"/>
        <dbReference type="ChEBI" id="CHEBI:57416"/>
        <dbReference type="ChEBI" id="CHEBI:57972"/>
        <dbReference type="EC" id="5.1.1.1"/>
    </reaction>
</comment>
<dbReference type="PRINTS" id="PR00992">
    <property type="entry name" value="ALARACEMASE"/>
</dbReference>
<evidence type="ECO:0000256" key="1">
    <source>
        <dbReference type="ARBA" id="ARBA00000316"/>
    </source>
</evidence>
<dbReference type="RefSeq" id="WP_068513827.1">
    <property type="nucleotide sequence ID" value="NZ_AP014945.1"/>
</dbReference>
<dbReference type="GO" id="GO:0030632">
    <property type="term" value="P:D-alanine biosynthetic process"/>
    <property type="evidence" value="ECO:0007669"/>
    <property type="project" value="UniProtKB-UniRule"/>
</dbReference>
<dbReference type="SUPFAM" id="SSF51419">
    <property type="entry name" value="PLP-binding barrel"/>
    <property type="match status" value="1"/>
</dbReference>
<comment type="function">
    <text evidence="5">Catalyzes the interconversion of L-alanine and D-alanine. May also act on other amino acids.</text>
</comment>
<feature type="binding site" evidence="5 7">
    <location>
        <position position="136"/>
    </location>
    <ligand>
        <name>substrate</name>
    </ligand>
</feature>
<dbReference type="CDD" id="cd00430">
    <property type="entry name" value="PLPDE_III_AR"/>
    <property type="match status" value="1"/>
</dbReference>
<dbReference type="GO" id="GO:0030170">
    <property type="term" value="F:pyridoxal phosphate binding"/>
    <property type="evidence" value="ECO:0007669"/>
    <property type="project" value="UniProtKB-UniRule"/>
</dbReference>
<keyword evidence="3 5" id="KW-0663">Pyridoxal phosphate</keyword>
<reference evidence="10" key="2">
    <citation type="journal article" date="2016" name="Int. J. Syst. Evol. Microbiol.">
        <title>Caldimicrobium thiodismutans sp. nov., a sulfur-disproportionating bacterium isolated from a hot spring.</title>
        <authorList>
            <person name="Kojima H."/>
            <person name="Umezawa K."/>
            <person name="Fukui M."/>
        </authorList>
    </citation>
    <scope>NUCLEOTIDE SEQUENCE [LARGE SCALE GENOMIC DNA]</scope>
    <source>
        <strain evidence="10">TF1</strain>
    </source>
</reference>
<gene>
    <name evidence="9" type="ORF">THC_0865</name>
</gene>
<dbReference type="SMART" id="SM01005">
    <property type="entry name" value="Ala_racemase_C"/>
    <property type="match status" value="1"/>
</dbReference>
<comment type="pathway">
    <text evidence="5">Amino-acid biosynthesis; D-alanine biosynthesis; D-alanine from L-alanine: step 1/1.</text>
</comment>
<evidence type="ECO:0000313" key="10">
    <source>
        <dbReference type="Proteomes" id="UP000068196"/>
    </source>
</evidence>
<evidence type="ECO:0000313" key="9">
    <source>
        <dbReference type="EMBL" id="BAU23251.1"/>
    </source>
</evidence>